<feature type="transmembrane region" description="Helical" evidence="1">
    <location>
        <begin position="497"/>
        <end position="524"/>
    </location>
</feature>
<dbReference type="Proteomes" id="UP000058857">
    <property type="component" value="Chromosome 2"/>
</dbReference>
<sequence>MKSESFPKSSSFVSGLFNRLKLLRTPTFFGLILCSVFSYLLFRSFLFVRETEGAGVVVIGTIQFLFGFIPNLYHRKPGRMFTMAGAFILPGLLYDKTAMFSSLSGLFAGATFGIFLRQYISTFHTQTVNEEDPIFRFFYINRPYKSSLPFHQNPKTGILIFLALLLLERFFVYFNAPPFKGFGILDTVYLPGISSRYAFGLSLDFLGSWMLIILYFLAEESSSHESDSPIKYWRQGLFAGVFLNIILFLIQGFTKHSVIPFTPMVGDSYSVSGFFADTGSLNWFFPLLIAYFFYYLHSRSWRFHTKIVLTLGLVLPFFILGKHFSAGSWILFLALLIYGYSVTAFSKIRNRWWKLSYIPACTIIWIVFTVLILWMGSFAWSPEPWQELYQTWAKSYRSPGGGFSRFLDLYWGEGWIQTRSAWNWIKQSIWMGNGAGSFVLNWIDSRSTNPVPPGGIRELGLPSFLFLLHDGGIFLILVFLTWIGLEIALRGHWKVLLLLLPISIFFLPWIGSSGTTAFFCLWLVTSSFPQTRQLHKTVVAGFNLFVLLLGSFSLSYSLVGIAPNLRGPEFRYAELKSYQIMAKRQNIVQNGIRYHEFSSGAIWVITSKSAIHLKAFIPQEKKLSKHDKIYARWSFLGPDWIEIQSKTLPLFTNPSTVSLTVPNNAKYLKAEILSDSFFGIHVKEFGIFAENFDGLNRVR</sequence>
<keyword evidence="1" id="KW-1133">Transmembrane helix</keyword>
<name>A0A0E3AYU4_LEPBO</name>
<evidence type="ECO:0000313" key="3">
    <source>
        <dbReference type="Proteomes" id="UP000058857"/>
    </source>
</evidence>
<reference evidence="2 3" key="1">
    <citation type="journal article" date="2015" name="PLoS Negl. Trop. Dis.">
        <title>Distribution of Plasmids in Distinct Leptospira Pathogenic Species.</title>
        <authorList>
            <person name="Wang Y."/>
            <person name="Zhuang X."/>
            <person name="Zhong Y."/>
            <person name="Zhang C."/>
            <person name="Zhang Y."/>
            <person name="Zeng L."/>
            <person name="Zhu Y."/>
            <person name="He P."/>
            <person name="Dong K."/>
            <person name="Pal U."/>
            <person name="Guo X."/>
            <person name="Qin J."/>
        </authorList>
    </citation>
    <scope>NUCLEOTIDE SEQUENCE [LARGE SCALE GENOMIC DNA]</scope>
    <source>
        <strain evidence="2 3">56604</strain>
    </source>
</reference>
<feature type="transmembrane region" description="Helical" evidence="1">
    <location>
        <begin position="357"/>
        <end position="380"/>
    </location>
</feature>
<gene>
    <name evidence="2" type="ORF">LBBP_04209</name>
</gene>
<feature type="transmembrane region" description="Helical" evidence="1">
    <location>
        <begin position="326"/>
        <end position="345"/>
    </location>
</feature>
<feature type="transmembrane region" description="Helical" evidence="1">
    <location>
        <begin position="544"/>
        <end position="562"/>
    </location>
</feature>
<proteinExistence type="predicted"/>
<feature type="transmembrane region" description="Helical" evidence="1">
    <location>
        <begin position="157"/>
        <end position="176"/>
    </location>
</feature>
<feature type="transmembrane region" description="Helical" evidence="1">
    <location>
        <begin position="196"/>
        <end position="217"/>
    </location>
</feature>
<feature type="transmembrane region" description="Helical" evidence="1">
    <location>
        <begin position="54"/>
        <end position="73"/>
    </location>
</feature>
<feature type="transmembrane region" description="Helical" evidence="1">
    <location>
        <begin position="274"/>
        <end position="296"/>
    </location>
</feature>
<dbReference type="RefSeq" id="WP_016757935.1">
    <property type="nucleotide sequence ID" value="NZ_CP012030.1"/>
</dbReference>
<keyword evidence="1" id="KW-0812">Transmembrane</keyword>
<organism evidence="2">
    <name type="scientific">Leptospira borgpetersenii serovar Ballum</name>
    <dbReference type="NCBI Taxonomy" id="280505"/>
    <lineage>
        <taxon>Bacteria</taxon>
        <taxon>Pseudomonadati</taxon>
        <taxon>Spirochaetota</taxon>
        <taxon>Spirochaetia</taxon>
        <taxon>Leptospirales</taxon>
        <taxon>Leptospiraceae</taxon>
        <taxon>Leptospira</taxon>
    </lineage>
</organism>
<feature type="transmembrane region" description="Helical" evidence="1">
    <location>
        <begin position="464"/>
        <end position="485"/>
    </location>
</feature>
<feature type="transmembrane region" description="Helical" evidence="1">
    <location>
        <begin position="22"/>
        <end position="42"/>
    </location>
</feature>
<dbReference type="AlphaFoldDB" id="A0A0E3AYU4"/>
<evidence type="ECO:0000313" key="2">
    <source>
        <dbReference type="EMBL" id="ALO28334.1"/>
    </source>
</evidence>
<feature type="transmembrane region" description="Helical" evidence="1">
    <location>
        <begin position="237"/>
        <end position="254"/>
    </location>
</feature>
<evidence type="ECO:0000256" key="1">
    <source>
        <dbReference type="SAM" id="Phobius"/>
    </source>
</evidence>
<dbReference type="PATRIC" id="fig|280505.15.peg.4098"/>
<accession>A0A0E3AYU4</accession>
<keyword evidence="1" id="KW-0472">Membrane</keyword>
<protein>
    <submittedName>
        <fullName evidence="2">Membrane protein</fullName>
    </submittedName>
</protein>
<dbReference type="EMBL" id="CP012030">
    <property type="protein sequence ID" value="ALO28334.1"/>
    <property type="molecule type" value="Genomic_DNA"/>
</dbReference>
<feature type="transmembrane region" description="Helical" evidence="1">
    <location>
        <begin position="98"/>
        <end position="116"/>
    </location>
</feature>
<feature type="transmembrane region" description="Helical" evidence="1">
    <location>
        <begin position="303"/>
        <end position="320"/>
    </location>
</feature>